<dbReference type="SUPFAM" id="SSF51735">
    <property type="entry name" value="NAD(P)-binding Rossmann-fold domains"/>
    <property type="match status" value="1"/>
</dbReference>
<evidence type="ECO:0000256" key="1">
    <source>
        <dbReference type="ARBA" id="ARBA00022450"/>
    </source>
</evidence>
<sequence>MKDFYTYRSFEDLSRKIEVGTQQEEAGAKSSFTLGTRIPVPVIPVQGRPAQLKSVLLLGATGFLGIHLLHELLSSTSAELTCLIRGKSEKSGRNRLREKLNFYYSTLYSLEEIDQWMNRIHILNGDVTEELFGLTPTEFQTLGGAVDTVIHTAALVKHYGFYEEFEHVNVHGTRRVADFCKEFCLPLHYVSTLSVSGTHIPNTSEIQIFTEKDLYIGQDYSYNVYVRSKFEAESILVKELSQGLDVSIYRVGNLTGRYTDGKFQENIQENMFYLSLKALVSMEGGTLK</sequence>
<dbReference type="Pfam" id="PF07993">
    <property type="entry name" value="NAD_binding_4"/>
    <property type="match status" value="1"/>
</dbReference>
<dbReference type="AlphaFoldDB" id="A0AAE9PT61"/>
<evidence type="ECO:0000259" key="3">
    <source>
        <dbReference type="Pfam" id="PF07993"/>
    </source>
</evidence>
<evidence type="ECO:0000256" key="2">
    <source>
        <dbReference type="ARBA" id="ARBA00022553"/>
    </source>
</evidence>
<organism evidence="4">
    <name type="scientific">Paenibacillus polymyxa</name>
    <name type="common">Bacillus polymyxa</name>
    <dbReference type="NCBI Taxonomy" id="1406"/>
    <lineage>
        <taxon>Bacteria</taxon>
        <taxon>Bacillati</taxon>
        <taxon>Bacillota</taxon>
        <taxon>Bacilli</taxon>
        <taxon>Bacillales</taxon>
        <taxon>Paenibacillaceae</taxon>
        <taxon>Paenibacillus</taxon>
    </lineage>
</organism>
<dbReference type="InterPro" id="IPR013120">
    <property type="entry name" value="FAR_NAD-bd"/>
</dbReference>
<accession>A0AAE9PT61</accession>
<proteinExistence type="predicted"/>
<feature type="domain" description="Thioester reductase (TE)" evidence="3">
    <location>
        <begin position="59"/>
        <end position="267"/>
    </location>
</feature>
<gene>
    <name evidence="4" type="ORF">MF626_06425</name>
</gene>
<keyword evidence="1" id="KW-0596">Phosphopantetheine</keyword>
<reference evidence="4" key="1">
    <citation type="submission" date="2022-11" db="EMBL/GenBank/DDBJ databases">
        <authorList>
            <person name="Vasilchenko N.G."/>
            <person name="Prazdnova E.V."/>
            <person name="Gorovtsov A.V."/>
            <person name="Chistyakov V.A."/>
            <person name="Pak M.L."/>
        </authorList>
    </citation>
    <scope>NUCLEOTIDE SEQUENCE</scope>
    <source>
        <strain evidence="4">R 4.5</strain>
    </source>
</reference>
<dbReference type="PANTHER" id="PTHR44845:SF6">
    <property type="entry name" value="BETA-ALANINE-ACTIVATING ENZYME"/>
    <property type="match status" value="1"/>
</dbReference>
<protein>
    <submittedName>
        <fullName evidence="4">SDR family oxidoreductase</fullName>
    </submittedName>
</protein>
<dbReference type="InterPro" id="IPR036291">
    <property type="entry name" value="NAD(P)-bd_dom_sf"/>
</dbReference>
<dbReference type="EMBL" id="CP097770">
    <property type="protein sequence ID" value="UZP76636.1"/>
    <property type="molecule type" value="Genomic_DNA"/>
</dbReference>
<evidence type="ECO:0000313" key="4">
    <source>
        <dbReference type="EMBL" id="UZP76636.1"/>
    </source>
</evidence>
<keyword evidence="2" id="KW-0597">Phosphoprotein</keyword>
<name>A0AAE9PT61_PAEPO</name>
<dbReference type="Gene3D" id="3.40.50.720">
    <property type="entry name" value="NAD(P)-binding Rossmann-like Domain"/>
    <property type="match status" value="1"/>
</dbReference>
<dbReference type="PANTHER" id="PTHR44845">
    <property type="entry name" value="CARRIER DOMAIN-CONTAINING PROTEIN"/>
    <property type="match status" value="1"/>
</dbReference>